<keyword evidence="2 5" id="KW-0645">Protease</keyword>
<evidence type="ECO:0000256" key="2">
    <source>
        <dbReference type="ARBA" id="ARBA00022670"/>
    </source>
</evidence>
<dbReference type="InterPro" id="IPR023562">
    <property type="entry name" value="ClpP/TepA"/>
</dbReference>
<keyword evidence="3" id="KW-0378">Hydrolase</keyword>
<dbReference type="CDD" id="cd07017">
    <property type="entry name" value="S14_ClpP_2"/>
    <property type="match status" value="1"/>
</dbReference>
<dbReference type="GO" id="GO:0006515">
    <property type="term" value="P:protein quality control for misfolded or incompletely synthesized proteins"/>
    <property type="evidence" value="ECO:0007669"/>
    <property type="project" value="TreeGrafter"/>
</dbReference>
<organism evidence="5">
    <name type="scientific">Lophophytum leandri</name>
    <dbReference type="NCBI Taxonomy" id="1618140"/>
    <lineage>
        <taxon>Eukaryota</taxon>
        <taxon>Viridiplantae</taxon>
        <taxon>Streptophyta</taxon>
        <taxon>Embryophyta</taxon>
        <taxon>Tracheophyta</taxon>
        <taxon>Spermatophyta</taxon>
        <taxon>Magnoliopsida</taxon>
        <taxon>eudicotyledons</taxon>
        <taxon>Gunneridae</taxon>
        <taxon>Pentapetalae</taxon>
        <taxon>Santalales</taxon>
        <taxon>Balanophoraceae</taxon>
        <taxon>Lophophytum</taxon>
    </lineage>
</organism>
<gene>
    <name evidence="5" type="primary">clpP</name>
</gene>
<name>A0A8E7IVG1_9MAGN</name>
<dbReference type="InterPro" id="IPR001907">
    <property type="entry name" value="ClpP"/>
</dbReference>
<dbReference type="GO" id="GO:0004176">
    <property type="term" value="F:ATP-dependent peptidase activity"/>
    <property type="evidence" value="ECO:0007669"/>
    <property type="project" value="InterPro"/>
</dbReference>
<geneLocation type="plastid" evidence="5"/>
<evidence type="ECO:0000256" key="1">
    <source>
        <dbReference type="ARBA" id="ARBA00022640"/>
    </source>
</evidence>
<dbReference type="PANTHER" id="PTHR10381">
    <property type="entry name" value="ATP-DEPENDENT CLP PROTEASE PROTEOLYTIC SUBUNIT"/>
    <property type="match status" value="1"/>
</dbReference>
<proteinExistence type="predicted"/>
<evidence type="ECO:0000256" key="4">
    <source>
        <dbReference type="ARBA" id="ARBA00022825"/>
    </source>
</evidence>
<keyword evidence="1 5" id="KW-0934">Plastid</keyword>
<dbReference type="Pfam" id="PF00574">
    <property type="entry name" value="CLP_protease"/>
    <property type="match status" value="1"/>
</dbReference>
<evidence type="ECO:0000256" key="3">
    <source>
        <dbReference type="ARBA" id="ARBA00022801"/>
    </source>
</evidence>
<protein>
    <submittedName>
        <fullName evidence="5">Clp protease proteolytic subunit</fullName>
    </submittedName>
</protein>
<sequence>MPIGIPRIFFKNNFSEEFGSWIDIYNRLYRDKIIFLGQEIDSDISNQIISIFIYFNIDNIENLNKNINFFLNSTGGFIVPGISIYDTMQFIKINIKTICYGLAASIGSFILIGGKITKRLAFLHARIMIHQPSILFFETQTEEFILEIEELLKLKEIIIKIYSKKTNKSFFIISEDIERDIFMSSIEAKNYGIIDIISI</sequence>
<accession>A0A8E7IVG1</accession>
<dbReference type="GO" id="GO:0051117">
    <property type="term" value="F:ATPase binding"/>
    <property type="evidence" value="ECO:0007669"/>
    <property type="project" value="TreeGrafter"/>
</dbReference>
<dbReference type="GO" id="GO:0009368">
    <property type="term" value="C:endopeptidase Clp complex"/>
    <property type="evidence" value="ECO:0007669"/>
    <property type="project" value="TreeGrafter"/>
</dbReference>
<dbReference type="EMBL" id="MT834848">
    <property type="protein sequence ID" value="QVX31451.1"/>
    <property type="molecule type" value="Genomic_DNA"/>
</dbReference>
<dbReference type="GO" id="GO:0009532">
    <property type="term" value="C:plastid stroma"/>
    <property type="evidence" value="ECO:0007669"/>
    <property type="project" value="UniProtKB-ARBA"/>
</dbReference>
<reference evidence="5" key="1">
    <citation type="submission" date="2020-08" db="EMBL/GenBank/DDBJ databases">
        <title>Plastomes in the holoparasitic family Balanophoraceae: extremely high AT content, severe gene content reduction, and two independent genetic code changes.</title>
        <authorList>
            <person name="Ceriotti L.F."/>
            <person name="Roulet M.E."/>
            <person name="Sanchez-Puerta M.V."/>
        </authorList>
    </citation>
    <scope>NUCLEOTIDE SEQUENCE</scope>
    <source>
        <tissue evidence="5">Inflorescence</tissue>
    </source>
</reference>
<keyword evidence="4" id="KW-0720">Serine protease</keyword>
<dbReference type="PANTHER" id="PTHR10381:SF15">
    <property type="entry name" value="CHLOROPLASTIC ATP-DEPENDENT CLP PROTEASE PROTEOLYTIC SUBUNIT 1"/>
    <property type="match status" value="1"/>
</dbReference>
<dbReference type="AlphaFoldDB" id="A0A8E7IVG1"/>
<dbReference type="GO" id="GO:0004252">
    <property type="term" value="F:serine-type endopeptidase activity"/>
    <property type="evidence" value="ECO:0007669"/>
    <property type="project" value="InterPro"/>
</dbReference>
<evidence type="ECO:0000313" key="5">
    <source>
        <dbReference type="EMBL" id="QVX31451.1"/>
    </source>
</evidence>